<keyword evidence="4" id="KW-0597">Phosphoprotein</keyword>
<reference evidence="15 16" key="3">
    <citation type="journal article" name="Genome Announc.">
        <title>Improved Draft Genome Sequence of Clostridium pasteurianum Strain ATCC 6013 (DSM 525) Using a Hybrid Next-Generation Sequencing Approach.</title>
        <authorList>
            <person name="Pyne M.E."/>
            <person name="Utturkar S."/>
            <person name="Brown S.D."/>
            <person name="Moo-Young M."/>
            <person name="Chung D.A."/>
            <person name="Chou C.P."/>
        </authorList>
    </citation>
    <scope>NUCLEOTIDE SEQUENCE [LARGE SCALE GENOMIC DNA]</scope>
    <source>
        <strain evidence="15 16">ATCC 6013</strain>
    </source>
</reference>
<feature type="domain" description="HAMP" evidence="13">
    <location>
        <begin position="193"/>
        <end position="245"/>
    </location>
</feature>
<dbReference type="AlphaFoldDB" id="A0A0H3JBL6"/>
<sequence>MRSSIRIKFTVGLTVILLIMGIALNLLIRQVFENNLENAIRVSMKDIMNNSREYINYRMIYKRLPFNRQGLTIEAGEISDYFMATYSSQSQVLDMDGSVLEYDSSLKTSNSVDKAVETAKEGKAVINISYSKKDVNGMLSFPLFYNDQYIGIIIINKSYSDLYNYNTMAINFITIIELSVFFLIFIISFVYLSYIIKPLKNLTDALKSFGEGNYDVKLIVKSKDEIGRLSSEFMNMKLSIKNQIGIINSEKEKTLRLERERKEFFNNVTHELKTPLTAISGYAQMLLDKKLEDPQFKERAIQRIYMESERMHELVLDLINVSKGVSFEDEEKKIIDMSKLINEICDDMEIKAEKYFLSFNRHISTGFILGQNNKIRQLVINILDNAIKYSLRDEQILIETFSEDKFFVLQVTNKGEMIPQEVYNNIFEPFIRGIKTEESSSRGLGLYICSEIVKEHNGYIHIENGEVIRVIVKIPSSGNTLETT</sequence>
<dbReference type="Gene3D" id="1.10.287.130">
    <property type="match status" value="1"/>
</dbReference>
<dbReference type="GO" id="GO:0005886">
    <property type="term" value="C:plasma membrane"/>
    <property type="evidence" value="ECO:0007669"/>
    <property type="project" value="TreeGrafter"/>
</dbReference>
<dbReference type="EMBL" id="JPGY02000001">
    <property type="protein sequence ID" value="KRU14042.1"/>
    <property type="molecule type" value="Genomic_DNA"/>
</dbReference>
<keyword evidence="9" id="KW-0902">Two-component regulatory system</keyword>
<name>A0A0H3JBL6_CLOPA</name>
<keyword evidence="7 14" id="KW-0418">Kinase</keyword>
<dbReference type="InterPro" id="IPR036097">
    <property type="entry name" value="HisK_dim/P_sf"/>
</dbReference>
<dbReference type="KEGG" id="cpat:CLPA_c39070"/>
<dbReference type="Gene3D" id="3.30.565.10">
    <property type="entry name" value="Histidine kinase-like ATPase, C-terminal domain"/>
    <property type="match status" value="1"/>
</dbReference>
<dbReference type="InterPro" id="IPR005467">
    <property type="entry name" value="His_kinase_dom"/>
</dbReference>
<feature type="transmembrane region" description="Helical" evidence="11">
    <location>
        <begin position="7"/>
        <end position="28"/>
    </location>
</feature>
<dbReference type="Proteomes" id="UP000028042">
    <property type="component" value="Unassembled WGS sequence"/>
</dbReference>
<feature type="domain" description="Histidine kinase" evidence="12">
    <location>
        <begin position="267"/>
        <end position="478"/>
    </location>
</feature>
<evidence type="ECO:0000256" key="3">
    <source>
        <dbReference type="ARBA" id="ARBA00012438"/>
    </source>
</evidence>
<dbReference type="PROSITE" id="PS50109">
    <property type="entry name" value="HIS_KIN"/>
    <property type="match status" value="1"/>
</dbReference>
<evidence type="ECO:0000313" key="16">
    <source>
        <dbReference type="Proteomes" id="UP000028042"/>
    </source>
</evidence>
<keyword evidence="6 11" id="KW-0812">Transmembrane</keyword>
<dbReference type="eggNOG" id="COG5002">
    <property type="taxonomic scope" value="Bacteria"/>
</dbReference>
<dbReference type="SMART" id="SM00304">
    <property type="entry name" value="HAMP"/>
    <property type="match status" value="1"/>
</dbReference>
<dbReference type="SUPFAM" id="SSF47384">
    <property type="entry name" value="Homodimeric domain of signal transducing histidine kinase"/>
    <property type="match status" value="1"/>
</dbReference>
<dbReference type="eggNOG" id="COG2205">
    <property type="taxonomic scope" value="Bacteria"/>
</dbReference>
<dbReference type="RefSeq" id="WP_003445216.1">
    <property type="nucleotide sequence ID" value="NZ_ANZB01000006.1"/>
</dbReference>
<evidence type="ECO:0000256" key="11">
    <source>
        <dbReference type="SAM" id="Phobius"/>
    </source>
</evidence>
<dbReference type="PANTHER" id="PTHR45528">
    <property type="entry name" value="SENSOR HISTIDINE KINASE CPXA"/>
    <property type="match status" value="1"/>
</dbReference>
<evidence type="ECO:0000256" key="4">
    <source>
        <dbReference type="ARBA" id="ARBA00022553"/>
    </source>
</evidence>
<dbReference type="InterPro" id="IPR003594">
    <property type="entry name" value="HATPase_dom"/>
</dbReference>
<dbReference type="Proteomes" id="UP000030905">
    <property type="component" value="Chromosome"/>
</dbReference>
<dbReference type="InterPro" id="IPR003660">
    <property type="entry name" value="HAMP_dom"/>
</dbReference>
<comment type="catalytic activity">
    <reaction evidence="1">
        <text>ATP + protein L-histidine = ADP + protein N-phospho-L-histidine.</text>
        <dbReference type="EC" id="2.7.13.3"/>
    </reaction>
</comment>
<evidence type="ECO:0000256" key="6">
    <source>
        <dbReference type="ARBA" id="ARBA00022692"/>
    </source>
</evidence>
<dbReference type="Pfam" id="PF00512">
    <property type="entry name" value="HisKA"/>
    <property type="match status" value="1"/>
</dbReference>
<comment type="subcellular location">
    <subcellularLocation>
        <location evidence="2">Membrane</location>
        <topology evidence="2">Multi-pass membrane protein</topology>
    </subcellularLocation>
</comment>
<evidence type="ECO:0000313" key="15">
    <source>
        <dbReference type="EMBL" id="KRU14042.1"/>
    </source>
</evidence>
<dbReference type="CDD" id="cd06225">
    <property type="entry name" value="HAMP"/>
    <property type="match status" value="1"/>
</dbReference>
<dbReference type="CDD" id="cd00082">
    <property type="entry name" value="HisKA"/>
    <property type="match status" value="1"/>
</dbReference>
<evidence type="ECO:0000259" key="12">
    <source>
        <dbReference type="PROSITE" id="PS50109"/>
    </source>
</evidence>
<proteinExistence type="predicted"/>
<evidence type="ECO:0000259" key="13">
    <source>
        <dbReference type="PROSITE" id="PS50885"/>
    </source>
</evidence>
<evidence type="ECO:0000256" key="2">
    <source>
        <dbReference type="ARBA" id="ARBA00004141"/>
    </source>
</evidence>
<evidence type="ECO:0000256" key="10">
    <source>
        <dbReference type="ARBA" id="ARBA00023136"/>
    </source>
</evidence>
<accession>A0A0H3JBL6</accession>
<dbReference type="InterPro" id="IPR004358">
    <property type="entry name" value="Sig_transdc_His_kin-like_C"/>
</dbReference>
<dbReference type="InterPro" id="IPR050398">
    <property type="entry name" value="HssS/ArlS-like"/>
</dbReference>
<dbReference type="KEGG" id="cpae:CPAST_c39070"/>
<reference evidence="15" key="2">
    <citation type="submission" date="2015-10" db="EMBL/GenBank/DDBJ databases">
        <title>Improved Draft Genome Sequence of Clostridium pasteurianum Strain ATCC 6013 (DSM 525) Using a Hybrid Next-Generation Sequencing Approach.</title>
        <authorList>
            <person name="Pyne M.E."/>
            <person name="Utturkar S.M."/>
            <person name="Brown S.D."/>
            <person name="Moo-Young M."/>
            <person name="Chung D.A."/>
            <person name="Chou P.C."/>
        </authorList>
    </citation>
    <scope>NUCLEOTIDE SEQUENCE</scope>
    <source>
        <strain evidence="15">ATCC 6013</strain>
    </source>
</reference>
<keyword evidence="5" id="KW-0808">Transferase</keyword>
<reference evidence="14 17" key="1">
    <citation type="journal article" date="2015" name="Genome Announc.">
        <title>Complete Genome Sequence of the Nitrogen-Fixing and Solvent-Producing Clostridium pasteurianum DSM 525.</title>
        <authorList>
            <person name="Poehlein A."/>
            <person name="Grosse-Honebrink A."/>
            <person name="Zhang Y."/>
            <person name="Minton N.P."/>
            <person name="Daniel R."/>
        </authorList>
    </citation>
    <scope>NUCLEOTIDE SEQUENCE [LARGE SCALE GENOMIC DNA]</scope>
    <source>
        <strain evidence="14">DSM 525</strain>
        <strain evidence="17">DSM 525 / ATCC 6013</strain>
    </source>
</reference>
<evidence type="ECO:0000256" key="7">
    <source>
        <dbReference type="ARBA" id="ARBA00022777"/>
    </source>
</evidence>
<keyword evidence="10 11" id="KW-0472">Membrane</keyword>
<dbReference type="EC" id="2.7.13.3" evidence="3"/>
<dbReference type="EMBL" id="CP009268">
    <property type="protein sequence ID" value="AJA53933.1"/>
    <property type="molecule type" value="Genomic_DNA"/>
</dbReference>
<gene>
    <name evidence="14" type="ORF">CLPA_c39070</name>
    <name evidence="15" type="ORF">CP6013_03298</name>
</gene>
<dbReference type="Pfam" id="PF00672">
    <property type="entry name" value="HAMP"/>
    <property type="match status" value="1"/>
</dbReference>
<dbReference type="Pfam" id="PF02518">
    <property type="entry name" value="HATPase_c"/>
    <property type="match status" value="1"/>
</dbReference>
<dbReference type="PROSITE" id="PS50885">
    <property type="entry name" value="HAMP"/>
    <property type="match status" value="1"/>
</dbReference>
<evidence type="ECO:0000256" key="1">
    <source>
        <dbReference type="ARBA" id="ARBA00000085"/>
    </source>
</evidence>
<dbReference type="InterPro" id="IPR036890">
    <property type="entry name" value="HATPase_C_sf"/>
</dbReference>
<dbReference type="InterPro" id="IPR003661">
    <property type="entry name" value="HisK_dim/P_dom"/>
</dbReference>
<dbReference type="PANTHER" id="PTHR45528:SF10">
    <property type="entry name" value="METHYL-ACCEPTING CHEMOTAXIS PROTEIN"/>
    <property type="match status" value="1"/>
</dbReference>
<evidence type="ECO:0000313" key="17">
    <source>
        <dbReference type="Proteomes" id="UP000030905"/>
    </source>
</evidence>
<dbReference type="PRINTS" id="PR00344">
    <property type="entry name" value="BCTRLSENSOR"/>
</dbReference>
<dbReference type="SUPFAM" id="SSF158472">
    <property type="entry name" value="HAMP domain-like"/>
    <property type="match status" value="1"/>
</dbReference>
<protein>
    <recommendedName>
        <fullName evidence="3">histidine kinase</fullName>
        <ecNumber evidence="3">2.7.13.3</ecNumber>
    </recommendedName>
</protein>
<dbReference type="GO" id="GO:0000155">
    <property type="term" value="F:phosphorelay sensor kinase activity"/>
    <property type="evidence" value="ECO:0007669"/>
    <property type="project" value="InterPro"/>
</dbReference>
<dbReference type="SUPFAM" id="SSF55874">
    <property type="entry name" value="ATPase domain of HSP90 chaperone/DNA topoisomerase II/histidine kinase"/>
    <property type="match status" value="1"/>
</dbReference>
<evidence type="ECO:0000256" key="5">
    <source>
        <dbReference type="ARBA" id="ARBA00022679"/>
    </source>
</evidence>
<dbReference type="SMART" id="SM00388">
    <property type="entry name" value="HisKA"/>
    <property type="match status" value="1"/>
</dbReference>
<organism evidence="14 17">
    <name type="scientific">Clostridium pasteurianum DSM 525 = ATCC 6013</name>
    <dbReference type="NCBI Taxonomy" id="1262449"/>
    <lineage>
        <taxon>Bacteria</taxon>
        <taxon>Bacillati</taxon>
        <taxon>Bacillota</taxon>
        <taxon>Clostridia</taxon>
        <taxon>Eubacteriales</taxon>
        <taxon>Clostridiaceae</taxon>
        <taxon>Clostridium</taxon>
    </lineage>
</organism>
<dbReference type="PATRIC" id="fig|1262449.3.peg.2217"/>
<dbReference type="FunFam" id="1.10.287.130:FF:000001">
    <property type="entry name" value="Two-component sensor histidine kinase"/>
    <property type="match status" value="1"/>
</dbReference>
<evidence type="ECO:0000313" key="14">
    <source>
        <dbReference type="EMBL" id="AJA53933.1"/>
    </source>
</evidence>
<evidence type="ECO:0000256" key="9">
    <source>
        <dbReference type="ARBA" id="ARBA00023012"/>
    </source>
</evidence>
<keyword evidence="17" id="KW-1185">Reference proteome</keyword>
<keyword evidence="8 11" id="KW-1133">Transmembrane helix</keyword>
<feature type="transmembrane region" description="Helical" evidence="11">
    <location>
        <begin position="168"/>
        <end position="192"/>
    </location>
</feature>
<dbReference type="CDD" id="cd00075">
    <property type="entry name" value="HATPase"/>
    <property type="match status" value="1"/>
</dbReference>
<dbReference type="GeneID" id="93075987"/>
<dbReference type="Gene3D" id="6.10.340.10">
    <property type="match status" value="1"/>
</dbReference>
<evidence type="ECO:0000256" key="8">
    <source>
        <dbReference type="ARBA" id="ARBA00022989"/>
    </source>
</evidence>
<dbReference type="SMART" id="SM00387">
    <property type="entry name" value="HATPase_c"/>
    <property type="match status" value="1"/>
</dbReference>